<feature type="compositionally biased region" description="Polar residues" evidence="1">
    <location>
        <begin position="24"/>
        <end position="42"/>
    </location>
</feature>
<feature type="region of interest" description="Disordered" evidence="1">
    <location>
        <begin position="845"/>
        <end position="963"/>
    </location>
</feature>
<feature type="region of interest" description="Disordered" evidence="1">
    <location>
        <begin position="1160"/>
        <end position="1193"/>
    </location>
</feature>
<feature type="compositionally biased region" description="Polar residues" evidence="1">
    <location>
        <begin position="390"/>
        <end position="402"/>
    </location>
</feature>
<feature type="region of interest" description="Disordered" evidence="1">
    <location>
        <begin position="1358"/>
        <end position="1464"/>
    </location>
</feature>
<organism evidence="2 3">
    <name type="scientific">Drosophila hydei</name>
    <name type="common">Fruit fly</name>
    <dbReference type="NCBI Taxonomy" id="7224"/>
    <lineage>
        <taxon>Eukaryota</taxon>
        <taxon>Metazoa</taxon>
        <taxon>Ecdysozoa</taxon>
        <taxon>Arthropoda</taxon>
        <taxon>Hexapoda</taxon>
        <taxon>Insecta</taxon>
        <taxon>Pterygota</taxon>
        <taxon>Neoptera</taxon>
        <taxon>Endopterygota</taxon>
        <taxon>Diptera</taxon>
        <taxon>Brachycera</taxon>
        <taxon>Muscomorpha</taxon>
        <taxon>Ephydroidea</taxon>
        <taxon>Drosophilidae</taxon>
        <taxon>Drosophila</taxon>
    </lineage>
</organism>
<feature type="compositionally biased region" description="Low complexity" evidence="1">
    <location>
        <begin position="589"/>
        <end position="602"/>
    </location>
</feature>
<feature type="region of interest" description="Disordered" evidence="1">
    <location>
        <begin position="2048"/>
        <end position="2117"/>
    </location>
</feature>
<feature type="compositionally biased region" description="Low complexity" evidence="1">
    <location>
        <begin position="1856"/>
        <end position="1882"/>
    </location>
</feature>
<dbReference type="RefSeq" id="XP_023168357.2">
    <property type="nucleotide sequence ID" value="XM_023312589.2"/>
</dbReference>
<dbReference type="KEGG" id="dhe:111597740"/>
<feature type="compositionally biased region" description="Low complexity" evidence="1">
    <location>
        <begin position="1109"/>
        <end position="1135"/>
    </location>
</feature>
<feature type="compositionally biased region" description="Basic residues" evidence="1">
    <location>
        <begin position="362"/>
        <end position="371"/>
    </location>
</feature>
<feature type="compositionally biased region" description="Polar residues" evidence="1">
    <location>
        <begin position="656"/>
        <end position="683"/>
    </location>
</feature>
<feature type="region of interest" description="Disordered" evidence="1">
    <location>
        <begin position="568"/>
        <end position="683"/>
    </location>
</feature>
<proteinExistence type="predicted"/>
<feature type="region of interest" description="Disordered" evidence="1">
    <location>
        <begin position="539"/>
        <end position="558"/>
    </location>
</feature>
<feature type="region of interest" description="Disordered" evidence="1">
    <location>
        <begin position="2197"/>
        <end position="2276"/>
    </location>
</feature>
<dbReference type="OrthoDB" id="28894at2759"/>
<feature type="compositionally biased region" description="Low complexity" evidence="1">
    <location>
        <begin position="1776"/>
        <end position="1792"/>
    </location>
</feature>
<evidence type="ECO:0000256" key="1">
    <source>
        <dbReference type="SAM" id="MobiDB-lite"/>
    </source>
</evidence>
<accession>A0A6J1LLU3</accession>
<keyword evidence="2" id="KW-1185">Reference proteome</keyword>
<feature type="compositionally biased region" description="Polar residues" evidence="1">
    <location>
        <begin position="2253"/>
        <end position="2267"/>
    </location>
</feature>
<reference evidence="3" key="1">
    <citation type="submission" date="2025-08" db="UniProtKB">
        <authorList>
            <consortium name="RefSeq"/>
        </authorList>
    </citation>
    <scope>IDENTIFICATION</scope>
    <source>
        <strain evidence="3">15085-1641.00</strain>
        <tissue evidence="3">Whole body</tissue>
    </source>
</reference>
<feature type="compositionally biased region" description="Low complexity" evidence="1">
    <location>
        <begin position="640"/>
        <end position="649"/>
    </location>
</feature>
<feature type="compositionally biased region" description="Low complexity" evidence="1">
    <location>
        <begin position="291"/>
        <end position="305"/>
    </location>
</feature>
<feature type="region of interest" description="Disordered" evidence="1">
    <location>
        <begin position="756"/>
        <end position="783"/>
    </location>
</feature>
<feature type="compositionally biased region" description="Low complexity" evidence="1">
    <location>
        <begin position="1800"/>
        <end position="1809"/>
    </location>
</feature>
<feature type="compositionally biased region" description="Basic and acidic residues" evidence="1">
    <location>
        <begin position="575"/>
        <end position="588"/>
    </location>
</feature>
<feature type="region of interest" description="Disordered" evidence="1">
    <location>
        <begin position="1032"/>
        <end position="1140"/>
    </location>
</feature>
<feature type="region of interest" description="Disordered" evidence="1">
    <location>
        <begin position="289"/>
        <end position="325"/>
    </location>
</feature>
<protein>
    <submittedName>
        <fullName evidence="3">PHD finger protein rhinoceros isoform X11</fullName>
    </submittedName>
</protein>
<feature type="compositionally biased region" description="Low complexity" evidence="1">
    <location>
        <begin position="756"/>
        <end position="781"/>
    </location>
</feature>
<feature type="region of interest" description="Disordered" evidence="1">
    <location>
        <begin position="489"/>
        <end position="513"/>
    </location>
</feature>
<feature type="region of interest" description="Disordered" evidence="1">
    <location>
        <begin position="1232"/>
        <end position="1262"/>
    </location>
</feature>
<feature type="region of interest" description="Disordered" evidence="1">
    <location>
        <begin position="1655"/>
        <end position="1679"/>
    </location>
</feature>
<feature type="region of interest" description="Disordered" evidence="1">
    <location>
        <begin position="1295"/>
        <end position="1333"/>
    </location>
</feature>
<evidence type="ECO:0000313" key="2">
    <source>
        <dbReference type="Proteomes" id="UP000504633"/>
    </source>
</evidence>
<feature type="region of interest" description="Disordered" evidence="1">
    <location>
        <begin position="1856"/>
        <end position="1987"/>
    </location>
</feature>
<feature type="compositionally biased region" description="Low complexity" evidence="1">
    <location>
        <begin position="2103"/>
        <end position="2117"/>
    </location>
</feature>
<feature type="compositionally biased region" description="Polar residues" evidence="1">
    <location>
        <begin position="618"/>
        <end position="629"/>
    </location>
</feature>
<feature type="region of interest" description="Disordered" evidence="1">
    <location>
        <begin position="16"/>
        <end position="46"/>
    </location>
</feature>
<feature type="compositionally biased region" description="Basic residues" evidence="1">
    <location>
        <begin position="1236"/>
        <end position="1246"/>
    </location>
</feature>
<feature type="compositionally biased region" description="Basic residues" evidence="1">
    <location>
        <begin position="249"/>
        <end position="266"/>
    </location>
</feature>
<feature type="compositionally biased region" description="Basic and acidic residues" evidence="1">
    <location>
        <begin position="1394"/>
        <end position="1405"/>
    </location>
</feature>
<feature type="compositionally biased region" description="Low complexity" evidence="1">
    <location>
        <begin position="1916"/>
        <end position="1937"/>
    </location>
</feature>
<gene>
    <name evidence="3" type="primary">LOC111597740</name>
</gene>
<dbReference type="Proteomes" id="UP000504633">
    <property type="component" value="Unplaced"/>
</dbReference>
<evidence type="ECO:0000313" key="3">
    <source>
        <dbReference type="RefSeq" id="XP_023168357.2"/>
    </source>
</evidence>
<feature type="region of interest" description="Disordered" evidence="1">
    <location>
        <begin position="65"/>
        <end position="87"/>
    </location>
</feature>
<feature type="region of interest" description="Disordered" evidence="1">
    <location>
        <begin position="169"/>
        <end position="210"/>
    </location>
</feature>
<feature type="region of interest" description="Disordered" evidence="1">
    <location>
        <begin position="344"/>
        <end position="403"/>
    </location>
</feature>
<feature type="region of interest" description="Disordered" evidence="1">
    <location>
        <begin position="240"/>
        <end position="270"/>
    </location>
</feature>
<feature type="compositionally biased region" description="Low complexity" evidence="1">
    <location>
        <begin position="2205"/>
        <end position="2236"/>
    </location>
</feature>
<feature type="compositionally biased region" description="Low complexity" evidence="1">
    <location>
        <begin position="2050"/>
        <end position="2062"/>
    </location>
</feature>
<feature type="compositionally biased region" description="Low complexity" evidence="1">
    <location>
        <begin position="1732"/>
        <end position="1745"/>
    </location>
</feature>
<feature type="region of interest" description="Disordered" evidence="1">
    <location>
        <begin position="1727"/>
        <end position="1833"/>
    </location>
</feature>
<feature type="compositionally biased region" description="Basic and acidic residues" evidence="1">
    <location>
        <begin position="1247"/>
        <end position="1262"/>
    </location>
</feature>
<feature type="compositionally biased region" description="Basic and acidic residues" evidence="1">
    <location>
        <begin position="1071"/>
        <end position="1084"/>
    </location>
</feature>
<dbReference type="CTD" id="6840"/>
<feature type="compositionally biased region" description="Polar residues" evidence="1">
    <location>
        <begin position="1810"/>
        <end position="1827"/>
    </location>
</feature>
<feature type="compositionally biased region" description="Low complexity" evidence="1">
    <location>
        <begin position="1951"/>
        <end position="1987"/>
    </location>
</feature>
<dbReference type="GeneID" id="111597740"/>
<feature type="compositionally biased region" description="Polar residues" evidence="1">
    <location>
        <begin position="1889"/>
        <end position="1899"/>
    </location>
</feature>
<dbReference type="OMA" id="YHLHGSK"/>
<sequence length="2314" mass="252286">MLAIKECLIREGVLNLDSPIHSGSPASTQRHFQLQSSKSSGNMDMPRYRKTTFAASSDLSTASATAKTSCQQQQQAEQQQASDESAGSITRISYRGQHPHFHHHTTPAYYTDLQLRIHTPNASDDGALNENYQSVYSTPSTQIVEQRCFPAQANNQAINQRAKFFRLGDSVSTENNSNSNSSRRRQRNSKERCAKSLPPSVNPTKGETYQNQIQNENPIASRSSSCCRSPVVVQASPQVGVAGAANGRNSRHTQRFHQRSTKRAVRVRSESRPISALYDIICKEKGLDVGNSSSNSGSSSSNEQQQEQKDKQQEQPEQEQQQHLQQLNKSNTLATFWPLHHQYHRHSMSGSGNQQPSDKHRQQLNKQKRIIRVVPSDEVSTDDESPYALHSSQKTTNLTQSKPIEAEPSYLKQAEPELTPTSAPSSNVELLRKQSEPVKSHGLVSKLPYSAPVSQLVLSCSEEQPINMKGLFVEPPKLSLPELSRCVKRGNSKKQLKDSDEDQQDQKELQTLSYEPGEVIETLTRWQEELCSSMEKSMPLLNGAKDHNSHHHHPSYQPELHYQHDHNELSASPDTLDHLHSVTVDDPHQNLNQTQSQSQPQSNHHHQATNARRFITRTPRSGSRQSAGHSSPPPPVGCYSDSSNSSPSPTRRHQQHQQSTGATTVDVATSNDPQSSTNGNSSAYETAATSVMTNAKQLQLQSQHIEVPKSTSPAAQTNAASNIVNIRPTAGNSAILNTVSSTSANKRSIYFTCNTNNNSNNSRFNNNSQQHLQQQQQQQQQPCHIVSHATPMPPLATPSSKAPLIVLKATAVAATAAASATATTTAAAAAASPSKRRKNLLSPLRIIGSGGGASSSSHNTSPQCSPLLSSSSSSPQSSPAVRTTKASRLRAAALDRKKEEDQQQQQHPRPRYSSPSAQRTSSTPPGRRFSNSELSPKRSVSSGFNSDTSRHTPRSASQPAELIERRPLVATANNLHMKQNLSELHFTGGLLSPPKAECTLHMRPRSSTMCADVEQEKGSGATMDKQRDNLTNLQLSPVQKHKLTPEASPSPRRSGDRDKSAKRKSNLNRSYNEEATKDSDESSSMRRRRRRELGMARPLMPGDDESLRELLQQPQSQPRSSCSESASKSESLRLARGLSQKLNERTKTELAEIKKIAEQAQVTTGQHESALRRRSTDEVAASTSTQNSPPAPNQIVSILKKKEHAFGECNSSASSNASPVTFSANVLDTPLATNSRSKRQGILKKRSSLDESRYYSRSHSPDERSILIKSARRNSLEEAGITLSSGQAHGILKQSSYESTKSDGCPSANESQPHSILKKKDSLSTPSDGGSHISKHVSISQAVTLAAAELAAHDGSLAGIEDSEEHEIRPILKQESTSSEEAARPPKPILKKKSFGEADEHEIRPILKSSRKSSREEFDLSEVTPEANDTIANDSNTMRPILKTDSPSKRRSLGSMQPALEESANSLLKRRTRSLERQDAPPVMNLAAALDAITNSQTPVDLVTTPSNISVAERIKHMEMLSTPPTSSTAISAGLNTSWESPLQQTTQLPDCGASPKLLKPSVIRRDLYKDRFKTQPVTSEEKSFFKANTTPFDISATSAFKPTKPLEIHQHKLHQQQSQPLISPITGQPLSHVPAPLLLSSSTHSTAGNSFGLARSSTQPRLHQRTVAGTPAPTPVNSSLSLIQQHSVSDSINASISEQLTLSVGNNDSEHVFEMSGIDNDSAIQSLSEDTSTTTQSSVGVGVTRSNSVRARASMFQQLQEQSRSRREAAGKEPLASQSRSLASSQATFQQSPPPPPMAATEAAVASSHNSFSDEAPSTPNTTQDTTDADFEPSSLSLAERLAFFSSLCESAACGSGGATAASGGARLSSRPNSSCNSRSPPMDHLQRSSTVSSSECVTPTPMECSPIINELKQEQQQTGPQQQEQPQQQQEQQMEQELERTHNGFHQLSRSATAPNPSSAASVLTTKPKTTTATTPLLNDVPPATRRVRVRTVGKLVLPATFLSDRSNKGNNSSYRSSCIGRLQTLEDTHISMGVRTIGKIKSPFIEQQHQQQQEQPQQQSKAAKMEQQKYSNGASDSGSDSGKENQASNQQKPPPEEQLKQQQQQQQQQQQPLELHQKLSHFSQITVQQVAPQQNINRRHTTELSGSPVATVCMASNAALKRSKVNERYAKYFGLNESDKSTKTRLKAEALNEHVRLPAAQSNGSSNTSSRGNSNSSINSSISDSNSNSSNSSAVQRRREQLKRTRAMSMETSVSDGGSISPTAMPSAKRAHSPANSCSRIASYEDIVITQDELHAAGQEFRRLCGEILGT</sequence>
<name>A0A6J1LLU3_DROHY</name>
<feature type="compositionally biased region" description="Low complexity" evidence="1">
    <location>
        <begin position="854"/>
        <end position="879"/>
    </location>
</feature>
<feature type="compositionally biased region" description="Polar residues" evidence="1">
    <location>
        <begin position="913"/>
        <end position="947"/>
    </location>
</feature>